<evidence type="ECO:0000313" key="2">
    <source>
        <dbReference type="Proteomes" id="UP001596108"/>
    </source>
</evidence>
<organism evidence="1 2">
    <name type="scientific">Cohnella yongneupensis</name>
    <dbReference type="NCBI Taxonomy" id="425006"/>
    <lineage>
        <taxon>Bacteria</taxon>
        <taxon>Bacillati</taxon>
        <taxon>Bacillota</taxon>
        <taxon>Bacilli</taxon>
        <taxon>Bacillales</taxon>
        <taxon>Paenibacillaceae</taxon>
        <taxon>Cohnella</taxon>
    </lineage>
</organism>
<dbReference type="RefSeq" id="WP_378110458.1">
    <property type="nucleotide sequence ID" value="NZ_JBHSNC010000010.1"/>
</dbReference>
<sequence length="50" mass="6124">MRKIMNSSWKWQYAQNREQLMDVEISMEISVTGSPYPLRKWLDCWNNVME</sequence>
<dbReference type="EMBL" id="JBHSNC010000010">
    <property type="protein sequence ID" value="MFC5528614.1"/>
    <property type="molecule type" value="Genomic_DNA"/>
</dbReference>
<protein>
    <submittedName>
        <fullName evidence="1">Uncharacterized protein</fullName>
    </submittedName>
</protein>
<dbReference type="Proteomes" id="UP001596108">
    <property type="component" value="Unassembled WGS sequence"/>
</dbReference>
<gene>
    <name evidence="1" type="ORF">ACFPQ4_03990</name>
</gene>
<proteinExistence type="predicted"/>
<accession>A0ABW0QUH7</accession>
<reference evidence="2" key="1">
    <citation type="journal article" date="2019" name="Int. J. Syst. Evol. Microbiol.">
        <title>The Global Catalogue of Microorganisms (GCM) 10K type strain sequencing project: providing services to taxonomists for standard genome sequencing and annotation.</title>
        <authorList>
            <consortium name="The Broad Institute Genomics Platform"/>
            <consortium name="The Broad Institute Genome Sequencing Center for Infectious Disease"/>
            <person name="Wu L."/>
            <person name="Ma J."/>
        </authorList>
    </citation>
    <scope>NUCLEOTIDE SEQUENCE [LARGE SCALE GENOMIC DNA]</scope>
    <source>
        <strain evidence="2">CGMCC 1.18578</strain>
    </source>
</reference>
<comment type="caution">
    <text evidence="1">The sequence shown here is derived from an EMBL/GenBank/DDBJ whole genome shotgun (WGS) entry which is preliminary data.</text>
</comment>
<evidence type="ECO:0000313" key="1">
    <source>
        <dbReference type="EMBL" id="MFC5528614.1"/>
    </source>
</evidence>
<name>A0ABW0QUH7_9BACL</name>
<keyword evidence="2" id="KW-1185">Reference proteome</keyword>